<evidence type="ECO:0000313" key="2">
    <source>
        <dbReference type="Proteomes" id="UP000246121"/>
    </source>
</evidence>
<dbReference type="VEuPathDB" id="TriTrypDB:TcYC6_0099000"/>
<dbReference type="VEuPathDB" id="TriTrypDB:TCDM_02060"/>
<dbReference type="Gene3D" id="1.10.472.10">
    <property type="entry name" value="Cyclin-like"/>
    <property type="match status" value="1"/>
</dbReference>
<dbReference type="InterPro" id="IPR013922">
    <property type="entry name" value="Cyclin_PHO80-like"/>
</dbReference>
<dbReference type="VEuPathDB" id="TriTrypDB:Tc_MARK_2107"/>
<dbReference type="VEuPathDB" id="TriTrypDB:ECC02_000362"/>
<dbReference type="CDD" id="cd20558">
    <property type="entry name" value="CYCLIN_ScPCL7-like"/>
    <property type="match status" value="1"/>
</dbReference>
<accession>A0A2V2VMW4</accession>
<name>A0A2V2VMW4_TRYCR</name>
<dbReference type="VEuPathDB" id="TriTrypDB:BCY84_01198"/>
<dbReference type="VEuPathDB" id="TriTrypDB:TcCLB.511727.199"/>
<dbReference type="PANTHER" id="PTHR15615:SF95">
    <property type="entry name" value="CYCLIN"/>
    <property type="match status" value="1"/>
</dbReference>
<dbReference type="Proteomes" id="UP000246121">
    <property type="component" value="Unassembled WGS sequence"/>
</dbReference>
<dbReference type="GO" id="GO:0019901">
    <property type="term" value="F:protein kinase binding"/>
    <property type="evidence" value="ECO:0007669"/>
    <property type="project" value="InterPro"/>
</dbReference>
<dbReference type="AlphaFoldDB" id="A0A2V2VMW4"/>
<proteinExistence type="predicted"/>
<dbReference type="VEuPathDB" id="TriTrypDB:TcCL_ESM00987"/>
<protein>
    <submittedName>
        <fullName evidence="1">Putative cyclin</fullName>
    </submittedName>
</protein>
<dbReference type="InterPro" id="IPR036915">
    <property type="entry name" value="Cyclin-like_sf"/>
</dbReference>
<dbReference type="VEuPathDB" id="TriTrypDB:TcCLB.506945.270"/>
<dbReference type="VEuPathDB" id="TriTrypDB:TcG_00942"/>
<dbReference type="SUPFAM" id="SSF47954">
    <property type="entry name" value="Cyclin-like"/>
    <property type="match status" value="1"/>
</dbReference>
<evidence type="ECO:0000313" key="1">
    <source>
        <dbReference type="EMBL" id="PWU96772.1"/>
    </source>
</evidence>
<gene>
    <name evidence="1" type="ORF">C4B63_18g174</name>
</gene>
<dbReference type="EMBL" id="PRFA01000018">
    <property type="protein sequence ID" value="PWU96772.1"/>
    <property type="molecule type" value="Genomic_DNA"/>
</dbReference>
<dbReference type="VEuPathDB" id="TriTrypDB:C4B63_18g174"/>
<reference evidence="1 2" key="1">
    <citation type="journal article" date="2018" name="Microb. Genom.">
        <title>Expanding an expanded genome: long-read sequencing of Trypanosoma cruzi.</title>
        <authorList>
            <person name="Berna L."/>
            <person name="Rodriguez M."/>
            <person name="Chiribao M.L."/>
            <person name="Parodi-Talice A."/>
            <person name="Pita S."/>
            <person name="Rijo G."/>
            <person name="Alvarez-Valin F."/>
            <person name="Robello C."/>
        </authorList>
    </citation>
    <scope>NUCLEOTIDE SEQUENCE [LARGE SCALE GENOMIC DNA]</scope>
    <source>
        <strain evidence="1 2">Dm28c</strain>
    </source>
</reference>
<dbReference type="PANTHER" id="PTHR15615">
    <property type="match status" value="1"/>
</dbReference>
<sequence length="211" mass="23644">MSMRSRLRSPAQDQMGRIIAMYIQHIMELQSGLGENAPGAEFALPNGSFPSFVFFCAEFVPGISLEKYAQRLVTYMKCSAEVFIFSLAYIRRLFILGFPLHFRSIYRVLLTSLVVAAKTRDDLCCSMSYYAQVGGVTNRDLIIMELWFLADLLDFRTEVQPDEYRAVCNAITAVVSAEKACSNPSELRGVADSNTFKEDEKNTVGLEASVN</sequence>
<organism evidence="1 2">
    <name type="scientific">Trypanosoma cruzi</name>
    <dbReference type="NCBI Taxonomy" id="5693"/>
    <lineage>
        <taxon>Eukaryota</taxon>
        <taxon>Discoba</taxon>
        <taxon>Euglenozoa</taxon>
        <taxon>Kinetoplastea</taxon>
        <taxon>Metakinetoplastina</taxon>
        <taxon>Trypanosomatida</taxon>
        <taxon>Trypanosomatidae</taxon>
        <taxon>Trypanosoma</taxon>
        <taxon>Schizotrypanum</taxon>
    </lineage>
</organism>
<comment type="caution">
    <text evidence="1">The sequence shown here is derived from an EMBL/GenBank/DDBJ whole genome shotgun (WGS) entry which is preliminary data.</text>
</comment>
<dbReference type="VEuPathDB" id="TriTrypDB:C3747_104g143"/>
<dbReference type="Pfam" id="PF08613">
    <property type="entry name" value="Cyclin"/>
    <property type="match status" value="1"/>
</dbReference>
<dbReference type="VEuPathDB" id="TriTrypDB:TCSYLVIO_003388"/>
<dbReference type="VEuPathDB" id="TriTrypDB:TcBrA4_0027230"/>